<keyword evidence="4" id="KW-0472">Membrane</keyword>
<sequence>MSKLSSLMETVKQNKKKTAIIAVVVLIVLAALFMRFKGGSKGGSGGGPGGPGGMQDTQMDNVATVAAENPKSGTIERTTSTSGTVEASDVVYVYAKASGDVTGVNVSVGDMVTAGQLLCTINTEQVETAKNAMDSASVNLTEAQSNLSRMQLLYQGGDISDQEWEQYQNQAKTAQLNYESAKLNYDRQVEYSSVTAPISGKIETMDIDVYDHVNQQTQLCVISGEGDKRVSFYVSERVMSNLNQGDAMTIVKDGTTYDGVITDVSSMADESNGLFKIKAELPEANSLSTGSNVKVTVTSEHAENVMTVPVDAIYYDNGVGNVYVYQDGTVHKVEVEVGLYNTELAEIKSGLTADDLVISTWSSQLYEGSTVNLKGEETDAAAADEAGNQKADALAGSENGQKAGASADGGNDQPAGDAGAPKDAKNGQKQ</sequence>
<dbReference type="GO" id="GO:0015562">
    <property type="term" value="F:efflux transmembrane transporter activity"/>
    <property type="evidence" value="ECO:0007669"/>
    <property type="project" value="TreeGrafter"/>
</dbReference>
<feature type="compositionally biased region" description="Low complexity" evidence="3">
    <location>
        <begin position="380"/>
        <end position="393"/>
    </location>
</feature>
<keyword evidence="8" id="KW-1185">Reference proteome</keyword>
<dbReference type="Proteomes" id="UP000241048">
    <property type="component" value="Unassembled WGS sequence"/>
</dbReference>
<dbReference type="Gene3D" id="2.40.50.100">
    <property type="match status" value="1"/>
</dbReference>
<dbReference type="EMBL" id="PYLO01000001">
    <property type="protein sequence ID" value="PST38764.1"/>
    <property type="molecule type" value="Genomic_DNA"/>
</dbReference>
<keyword evidence="4" id="KW-1133">Transmembrane helix</keyword>
<dbReference type="SUPFAM" id="SSF111369">
    <property type="entry name" value="HlyD-like secretion proteins"/>
    <property type="match status" value="1"/>
</dbReference>
<reference evidence="7 8" key="1">
    <citation type="submission" date="2018-03" db="EMBL/GenBank/DDBJ databases">
        <title>Lachnoclostridium SNUG30386 gen.nov., sp.nov., isolated from human faeces.</title>
        <authorList>
            <person name="Seo B."/>
            <person name="Jeon K."/>
            <person name="Ko G."/>
        </authorList>
    </citation>
    <scope>NUCLEOTIDE SEQUENCE [LARGE SCALE GENOMIC DNA]</scope>
    <source>
        <strain evidence="7 8">SNUG30386</strain>
    </source>
</reference>
<feature type="transmembrane region" description="Helical" evidence="4">
    <location>
        <begin position="20"/>
        <end position="36"/>
    </location>
</feature>
<organism evidence="7 8">
    <name type="scientific">Clostridium fessum</name>
    <dbReference type="NCBI Taxonomy" id="2126740"/>
    <lineage>
        <taxon>Bacteria</taxon>
        <taxon>Bacillati</taxon>
        <taxon>Bacillota</taxon>
        <taxon>Clostridia</taxon>
        <taxon>Eubacteriales</taxon>
        <taxon>Clostridiaceae</taxon>
        <taxon>Clostridium</taxon>
    </lineage>
</organism>
<gene>
    <name evidence="7" type="ORF">C7U56_02110</name>
</gene>
<evidence type="ECO:0000313" key="8">
    <source>
        <dbReference type="Proteomes" id="UP000241048"/>
    </source>
</evidence>
<dbReference type="Pfam" id="PF25989">
    <property type="entry name" value="YknX_C"/>
    <property type="match status" value="1"/>
</dbReference>
<feature type="domain" description="YknX-like C-terminal permuted SH3-like" evidence="6">
    <location>
        <begin position="305"/>
        <end position="372"/>
    </location>
</feature>
<feature type="domain" description="Multidrug resistance protein MdtA-like barrel-sandwich hybrid" evidence="5">
    <location>
        <begin position="90"/>
        <end position="218"/>
    </location>
</feature>
<dbReference type="RefSeq" id="WP_106999949.1">
    <property type="nucleotide sequence ID" value="NZ_PYLO01000001.1"/>
</dbReference>
<dbReference type="NCBIfam" id="TIGR01730">
    <property type="entry name" value="RND_mfp"/>
    <property type="match status" value="1"/>
</dbReference>
<evidence type="ECO:0000256" key="2">
    <source>
        <dbReference type="SAM" id="Coils"/>
    </source>
</evidence>
<dbReference type="PANTHER" id="PTHR30469">
    <property type="entry name" value="MULTIDRUG RESISTANCE PROTEIN MDTA"/>
    <property type="match status" value="1"/>
</dbReference>
<comment type="caution">
    <text evidence="7">The sequence shown here is derived from an EMBL/GenBank/DDBJ whole genome shotgun (WGS) entry which is preliminary data.</text>
</comment>
<evidence type="ECO:0000259" key="5">
    <source>
        <dbReference type="Pfam" id="PF25917"/>
    </source>
</evidence>
<evidence type="ECO:0000256" key="3">
    <source>
        <dbReference type="SAM" id="MobiDB-lite"/>
    </source>
</evidence>
<dbReference type="InterPro" id="IPR006143">
    <property type="entry name" value="RND_pump_MFP"/>
</dbReference>
<dbReference type="Gene3D" id="2.40.30.170">
    <property type="match status" value="1"/>
</dbReference>
<dbReference type="Gene3D" id="2.40.420.20">
    <property type="match status" value="1"/>
</dbReference>
<feature type="compositionally biased region" description="Basic and acidic residues" evidence="3">
    <location>
        <begin position="420"/>
        <end position="430"/>
    </location>
</feature>
<dbReference type="GO" id="GO:1990281">
    <property type="term" value="C:efflux pump complex"/>
    <property type="evidence" value="ECO:0007669"/>
    <property type="project" value="TreeGrafter"/>
</dbReference>
<feature type="region of interest" description="Disordered" evidence="3">
    <location>
        <begin position="379"/>
        <end position="430"/>
    </location>
</feature>
<dbReference type="InterPro" id="IPR058637">
    <property type="entry name" value="YknX-like_C"/>
</dbReference>
<dbReference type="AlphaFoldDB" id="A0A2T3FU26"/>
<name>A0A2T3FU26_9CLOT</name>
<dbReference type="Gene3D" id="1.10.287.470">
    <property type="entry name" value="Helix hairpin bin"/>
    <property type="match status" value="1"/>
</dbReference>
<feature type="coiled-coil region" evidence="2">
    <location>
        <begin position="126"/>
        <end position="184"/>
    </location>
</feature>
<dbReference type="Pfam" id="PF25917">
    <property type="entry name" value="BSH_RND"/>
    <property type="match status" value="1"/>
</dbReference>
<evidence type="ECO:0000256" key="4">
    <source>
        <dbReference type="SAM" id="Phobius"/>
    </source>
</evidence>
<evidence type="ECO:0000256" key="1">
    <source>
        <dbReference type="ARBA" id="ARBA00009477"/>
    </source>
</evidence>
<keyword evidence="2" id="KW-0175">Coiled coil</keyword>
<keyword evidence="4" id="KW-0812">Transmembrane</keyword>
<protein>
    <submittedName>
        <fullName evidence="7">Efflux RND transporter periplasmic adaptor subunit</fullName>
    </submittedName>
</protein>
<evidence type="ECO:0000259" key="6">
    <source>
        <dbReference type="Pfam" id="PF25989"/>
    </source>
</evidence>
<proteinExistence type="inferred from homology"/>
<evidence type="ECO:0000313" key="7">
    <source>
        <dbReference type="EMBL" id="PST38764.1"/>
    </source>
</evidence>
<accession>A0A2T3FU26</accession>
<dbReference type="InterPro" id="IPR058625">
    <property type="entry name" value="MdtA-like_BSH"/>
</dbReference>
<comment type="similarity">
    <text evidence="1">Belongs to the membrane fusion protein (MFP) (TC 8.A.1) family.</text>
</comment>